<dbReference type="InterPro" id="IPR023214">
    <property type="entry name" value="HAD_sf"/>
</dbReference>
<dbReference type="Gene3D" id="3.40.50.1000">
    <property type="entry name" value="HAD superfamily/HAD-like"/>
    <property type="match status" value="1"/>
</dbReference>
<dbReference type="EMBL" id="JBHRSU010000032">
    <property type="protein sequence ID" value="MFC3101329.1"/>
    <property type="molecule type" value="Genomic_DNA"/>
</dbReference>
<evidence type="ECO:0008006" key="5">
    <source>
        <dbReference type="Google" id="ProtNLM"/>
    </source>
</evidence>
<dbReference type="Proteomes" id="UP001595378">
    <property type="component" value="Unassembled WGS sequence"/>
</dbReference>
<keyword evidence="4" id="KW-1185">Reference proteome</keyword>
<proteinExistence type="predicted"/>
<evidence type="ECO:0000313" key="4">
    <source>
        <dbReference type="Proteomes" id="UP001595378"/>
    </source>
</evidence>
<organism evidence="3 4">
    <name type="scientific">Alteraurantiacibacter lauratis</name>
    <dbReference type="NCBI Taxonomy" id="2054627"/>
    <lineage>
        <taxon>Bacteria</taxon>
        <taxon>Pseudomonadati</taxon>
        <taxon>Pseudomonadota</taxon>
        <taxon>Alphaproteobacteria</taxon>
        <taxon>Sphingomonadales</taxon>
        <taxon>Erythrobacteraceae</taxon>
        <taxon>Alteraurantiacibacter</taxon>
    </lineage>
</organism>
<gene>
    <name evidence="3" type="ORF">ACFODK_10565</name>
</gene>
<sequence>MVAVLLAGASLQACATNPLAAIDGPYIPPSQRERAVPPPPPLVAPTPAPAPAPMPAPVQPEVAAPVAAPTPAPTVAAAPTPATPATEIAPAMPIASASPYAAFHRFVLERLAAPAGRPSMLLADPPALSPELLTCNALPPAVLIDLDPAGGLLPLGTGMRTDSSLPAFLGDFRQRGITVYWISGHGPGEARAIRNALVETRLDPAGEDPLIVIRFARENKQSRRRALATSDCLLAILGDERADFDDLYEYVHSIEVAGELEVHIGRGWFLAPSPLSPAPLSEAPPPPASQP</sequence>
<keyword evidence="2" id="KW-0732">Signal</keyword>
<evidence type="ECO:0000256" key="2">
    <source>
        <dbReference type="SAM" id="SignalP"/>
    </source>
</evidence>
<feature type="region of interest" description="Disordered" evidence="1">
    <location>
        <begin position="30"/>
        <end position="56"/>
    </location>
</feature>
<feature type="signal peptide" evidence="2">
    <location>
        <begin position="1"/>
        <end position="15"/>
    </location>
</feature>
<feature type="compositionally biased region" description="Pro residues" evidence="1">
    <location>
        <begin position="36"/>
        <end position="56"/>
    </location>
</feature>
<evidence type="ECO:0000313" key="3">
    <source>
        <dbReference type="EMBL" id="MFC3101329.1"/>
    </source>
</evidence>
<name>A0ABV7EF28_9SPHN</name>
<evidence type="ECO:0000256" key="1">
    <source>
        <dbReference type="SAM" id="MobiDB-lite"/>
    </source>
</evidence>
<feature type="chain" id="PRO_5045887752" description="Acid phosphatase" evidence="2">
    <location>
        <begin position="16"/>
        <end position="291"/>
    </location>
</feature>
<accession>A0ABV7EF28</accession>
<comment type="caution">
    <text evidence="3">The sequence shown here is derived from an EMBL/GenBank/DDBJ whole genome shotgun (WGS) entry which is preliminary data.</text>
</comment>
<reference evidence="4" key="1">
    <citation type="journal article" date="2019" name="Int. J. Syst. Evol. Microbiol.">
        <title>The Global Catalogue of Microorganisms (GCM) 10K type strain sequencing project: providing services to taxonomists for standard genome sequencing and annotation.</title>
        <authorList>
            <consortium name="The Broad Institute Genomics Platform"/>
            <consortium name="The Broad Institute Genome Sequencing Center for Infectious Disease"/>
            <person name="Wu L."/>
            <person name="Ma J."/>
        </authorList>
    </citation>
    <scope>NUCLEOTIDE SEQUENCE [LARGE SCALE GENOMIC DNA]</scope>
    <source>
        <strain evidence="4">KCTC 52606</strain>
    </source>
</reference>
<protein>
    <recommendedName>
        <fullName evidence="5">Acid phosphatase</fullName>
    </recommendedName>
</protein>